<gene>
    <name evidence="2" type="ORF">SSS_65</name>
</gene>
<dbReference type="AlphaFoldDB" id="A0A834RGK8"/>
<evidence type="ECO:0000313" key="3">
    <source>
        <dbReference type="EnsemblMetazoa" id="KAF7496442.1"/>
    </source>
</evidence>
<feature type="compositionally biased region" description="Polar residues" evidence="1">
    <location>
        <begin position="180"/>
        <end position="198"/>
    </location>
</feature>
<feature type="compositionally biased region" description="Acidic residues" evidence="1">
    <location>
        <begin position="315"/>
        <end position="330"/>
    </location>
</feature>
<feature type="compositionally biased region" description="Acidic residues" evidence="1">
    <location>
        <begin position="339"/>
        <end position="375"/>
    </location>
</feature>
<accession>A0A834RGK8</accession>
<reference evidence="4" key="1">
    <citation type="journal article" date="2020" name="PLoS Negl. Trop. Dis.">
        <title>High-quality nuclear genome for Sarcoptes scabiei-A critical resource for a neglected parasite.</title>
        <authorList>
            <person name="Korhonen P.K."/>
            <person name="Gasser R.B."/>
            <person name="Ma G."/>
            <person name="Wang T."/>
            <person name="Stroehlein A.J."/>
            <person name="Young N.D."/>
            <person name="Ang C.S."/>
            <person name="Fernando D.D."/>
            <person name="Lu H.C."/>
            <person name="Taylor S."/>
            <person name="Reynolds S.L."/>
            <person name="Mofiz E."/>
            <person name="Najaraj S.H."/>
            <person name="Gowda H."/>
            <person name="Madugundu A."/>
            <person name="Renuse S."/>
            <person name="Holt D."/>
            <person name="Pandey A."/>
            <person name="Papenfuss A.T."/>
            <person name="Fischer K."/>
        </authorList>
    </citation>
    <scope>NUCLEOTIDE SEQUENCE [LARGE SCALE GENOMIC DNA]</scope>
</reference>
<feature type="region of interest" description="Disordered" evidence="1">
    <location>
        <begin position="297"/>
        <end position="375"/>
    </location>
</feature>
<keyword evidence="4" id="KW-1185">Reference proteome</keyword>
<dbReference type="Proteomes" id="UP000070412">
    <property type="component" value="Unassembled WGS sequence"/>
</dbReference>
<organism evidence="2">
    <name type="scientific">Sarcoptes scabiei</name>
    <name type="common">Itch mite</name>
    <name type="synonym">Acarus scabiei</name>
    <dbReference type="NCBI Taxonomy" id="52283"/>
    <lineage>
        <taxon>Eukaryota</taxon>
        <taxon>Metazoa</taxon>
        <taxon>Ecdysozoa</taxon>
        <taxon>Arthropoda</taxon>
        <taxon>Chelicerata</taxon>
        <taxon>Arachnida</taxon>
        <taxon>Acari</taxon>
        <taxon>Acariformes</taxon>
        <taxon>Sarcoptiformes</taxon>
        <taxon>Astigmata</taxon>
        <taxon>Psoroptidia</taxon>
        <taxon>Sarcoptoidea</taxon>
        <taxon>Sarcoptidae</taxon>
        <taxon>Sarcoptinae</taxon>
        <taxon>Sarcoptes</taxon>
    </lineage>
</organism>
<evidence type="ECO:0000313" key="4">
    <source>
        <dbReference type="Proteomes" id="UP000070412"/>
    </source>
</evidence>
<evidence type="ECO:0000256" key="1">
    <source>
        <dbReference type="SAM" id="MobiDB-lite"/>
    </source>
</evidence>
<feature type="region of interest" description="Disordered" evidence="1">
    <location>
        <begin position="179"/>
        <end position="213"/>
    </location>
</feature>
<sequence>MANFFFASESMNVHKDVLSALNNYQYCCFWIIYLMYVDFYYATDSNRHATDERTSKMELSNVDQIKSGTVAFPTLMIDPVYDSMLEHSLSSMDEPFPTIPVSFHPHPQPYYSSGDEMGLVSDFPRDSLAFDQYEVNFPFESVRMQSDSVIVDPNLYSSMNDLSSKSFLKSIESPLFDYSPPSNSTCSDPQEPLDSSSLKQKDNRNEDENHVPDFKLIKRQRDDFGHSFAFEEPNNLFQTQGNIANDLVRNNAIVPKVNSTMIIPKEIISKTFGLDEEEETPLPYDPFEYLNRYKNSEQVPDHSAKDISDPKDLDQTDQEQEQNTESDQDQETDHNEAENNSDDVVGEDDATNEEEEVEDEDNTSSDNAEIDPEDPDAFKMLHNLNQKDDEQEEIAEQDNEQNESIIRSWIVERNDSSDLDRLIQNKFHKNTLLNILIGPNHYAKPSRESSYNMKIRSILNHSIKHQQPVSKVLKNFSSKHPYLPPIRIPKKKSIPIIFDYQLRRSNNL</sequence>
<feature type="compositionally biased region" description="Basic and acidic residues" evidence="1">
    <location>
        <begin position="199"/>
        <end position="213"/>
    </location>
</feature>
<protein>
    <submittedName>
        <fullName evidence="2 3">Uncharacterized protein</fullName>
    </submittedName>
</protein>
<evidence type="ECO:0000313" key="2">
    <source>
        <dbReference type="EMBL" id="KAF7496442.1"/>
    </source>
</evidence>
<dbReference type="EMBL" id="WVUK01000007">
    <property type="protein sequence ID" value="KAF7496442.1"/>
    <property type="molecule type" value="Genomic_DNA"/>
</dbReference>
<proteinExistence type="predicted"/>
<name>A0A834RGK8_SARSC</name>
<feature type="compositionally biased region" description="Basic and acidic residues" evidence="1">
    <location>
        <begin position="299"/>
        <end position="314"/>
    </location>
</feature>
<reference evidence="2" key="2">
    <citation type="submission" date="2020-01" db="EMBL/GenBank/DDBJ databases">
        <authorList>
            <person name="Korhonen P.K.K."/>
            <person name="Guangxu M.G."/>
            <person name="Wang T.W."/>
            <person name="Stroehlein A.J.S."/>
            <person name="Young N.D."/>
            <person name="Ang C.-S.A."/>
            <person name="Fernando D.W.F."/>
            <person name="Lu H.L."/>
            <person name="Taylor S.T."/>
            <person name="Ehtesham M.E.M."/>
            <person name="Najaraj S.H.N."/>
            <person name="Harsha G.H.G."/>
            <person name="Madugundu A.M."/>
            <person name="Renuse S.R."/>
            <person name="Holt D.H."/>
            <person name="Pandey A.P."/>
            <person name="Papenfuss A.P."/>
            <person name="Gasser R.B.G."/>
            <person name="Fischer K.F."/>
        </authorList>
    </citation>
    <scope>NUCLEOTIDE SEQUENCE</scope>
    <source>
        <strain evidence="2">SSS_KF_BRIS2020</strain>
    </source>
</reference>
<dbReference type="EnsemblMetazoa" id="SSS_65s_mrna">
    <property type="protein sequence ID" value="KAF7496442.1"/>
    <property type="gene ID" value="SSS_65"/>
</dbReference>
<reference evidence="3" key="3">
    <citation type="submission" date="2022-06" db="UniProtKB">
        <authorList>
            <consortium name="EnsemblMetazoa"/>
        </authorList>
    </citation>
    <scope>IDENTIFICATION</scope>
</reference>